<dbReference type="InterPro" id="IPR013078">
    <property type="entry name" value="His_Pase_superF_clade-1"/>
</dbReference>
<dbReference type="SMART" id="SM00855">
    <property type="entry name" value="PGAM"/>
    <property type="match status" value="1"/>
</dbReference>
<dbReference type="Proteomes" id="UP000664658">
    <property type="component" value="Unassembled WGS sequence"/>
</dbReference>
<gene>
    <name evidence="1" type="ORF">J2R62_02560</name>
</gene>
<dbReference type="Pfam" id="PF00300">
    <property type="entry name" value="His_Phos_1"/>
    <property type="match status" value="1"/>
</dbReference>
<organism evidence="1 2">
    <name type="scientific">Plesiomonas shigelloides</name>
    <name type="common">Aeromonas shigelloides</name>
    <dbReference type="NCBI Taxonomy" id="703"/>
    <lineage>
        <taxon>Bacteria</taxon>
        <taxon>Pseudomonadati</taxon>
        <taxon>Pseudomonadota</taxon>
        <taxon>Gammaproteobacteria</taxon>
        <taxon>Enterobacterales</taxon>
        <taxon>Enterobacteriaceae</taxon>
        <taxon>Plesiomonas</taxon>
    </lineage>
</organism>
<comment type="caution">
    <text evidence="1">The sequence shown here is derived from an EMBL/GenBank/DDBJ whole genome shotgun (WGS) entry which is preliminary data.</text>
</comment>
<dbReference type="Gene3D" id="3.40.50.1240">
    <property type="entry name" value="Phosphoglycerate mutase-like"/>
    <property type="match status" value="1"/>
</dbReference>
<dbReference type="InterPro" id="IPR029033">
    <property type="entry name" value="His_PPase_superfam"/>
</dbReference>
<dbReference type="CDD" id="cd07067">
    <property type="entry name" value="HP_PGM_like"/>
    <property type="match status" value="1"/>
</dbReference>
<dbReference type="PANTHER" id="PTHR47623:SF1">
    <property type="entry name" value="OS09G0287300 PROTEIN"/>
    <property type="match status" value="1"/>
</dbReference>
<sequence>MTCELVLVRHAKSSWRHHMASDYQRLLAKRGLRQATLMAQRQAFIHEDALLLCSPSVRTMQTASLMLEGKPALQARLRLAPELYEATLPQLLKLITATPDSVQQLVLVGHNPGLADLVLHLTDNELIKFTTAMQIRITLPNWHQAGNGAGVLTDVIYAEEGEIG</sequence>
<dbReference type="EMBL" id="JAFNAA010000002">
    <property type="protein sequence ID" value="MBO1107114.1"/>
    <property type="molecule type" value="Genomic_DNA"/>
</dbReference>
<dbReference type="PANTHER" id="PTHR47623">
    <property type="entry name" value="OS09G0287300 PROTEIN"/>
    <property type="match status" value="1"/>
</dbReference>
<protein>
    <submittedName>
        <fullName evidence="1">Histidine phosphatase family protein</fullName>
    </submittedName>
</protein>
<dbReference type="RefSeq" id="WP_207541575.1">
    <property type="nucleotide sequence ID" value="NZ_JAFNAA010000002.1"/>
</dbReference>
<proteinExistence type="predicted"/>
<accession>A0A8I1W392</accession>
<dbReference type="SUPFAM" id="SSF53254">
    <property type="entry name" value="Phosphoglycerate mutase-like"/>
    <property type="match status" value="1"/>
</dbReference>
<name>A0A8I1W392_PLESH</name>
<evidence type="ECO:0000313" key="1">
    <source>
        <dbReference type="EMBL" id="MBO1107114.1"/>
    </source>
</evidence>
<evidence type="ECO:0000313" key="2">
    <source>
        <dbReference type="Proteomes" id="UP000664658"/>
    </source>
</evidence>
<reference evidence="1" key="1">
    <citation type="submission" date="2021-03" db="EMBL/GenBank/DDBJ databases">
        <title>Plesiomonas shigelloides zfcc0051, isolated from zebrafish feces.</title>
        <authorList>
            <person name="Vanderhoek Z."/>
            <person name="Gaulke C."/>
        </authorList>
    </citation>
    <scope>NUCLEOTIDE SEQUENCE</scope>
    <source>
        <strain evidence="1">Zfcc0051</strain>
    </source>
</reference>
<dbReference type="AlphaFoldDB" id="A0A8I1W392"/>